<dbReference type="PROSITE" id="PS51925">
    <property type="entry name" value="SWIB_MDM2"/>
    <property type="match status" value="1"/>
</dbReference>
<evidence type="ECO:0000256" key="1">
    <source>
        <dbReference type="SAM" id="MobiDB-lite"/>
    </source>
</evidence>
<feature type="region of interest" description="Disordered" evidence="1">
    <location>
        <begin position="57"/>
        <end position="158"/>
    </location>
</feature>
<dbReference type="CDD" id="cd10567">
    <property type="entry name" value="SWIB-MDM2_like"/>
    <property type="match status" value="1"/>
</dbReference>
<feature type="compositionally biased region" description="Basic and acidic residues" evidence="1">
    <location>
        <begin position="131"/>
        <end position="150"/>
    </location>
</feature>
<dbReference type="SUPFAM" id="SSF109715">
    <property type="entry name" value="DEK C-terminal domain"/>
    <property type="match status" value="1"/>
</dbReference>
<feature type="domain" description="DM2" evidence="2">
    <location>
        <begin position="153"/>
        <end position="231"/>
    </location>
</feature>
<dbReference type="InterPro" id="IPR036885">
    <property type="entry name" value="SWIB_MDM2_dom_sf"/>
</dbReference>
<proteinExistence type="predicted"/>
<dbReference type="PROSITE" id="PS51998">
    <property type="entry name" value="DEK_C"/>
    <property type="match status" value="1"/>
</dbReference>
<dbReference type="InterPro" id="IPR003121">
    <property type="entry name" value="SWIB_MDM2_domain"/>
</dbReference>
<evidence type="ECO:0000313" key="5">
    <source>
        <dbReference type="Proteomes" id="UP001151699"/>
    </source>
</evidence>
<protein>
    <submittedName>
        <fullName evidence="4">Upstream activation factor subunit spp27</fullName>
    </submittedName>
</protein>
<reference evidence="4" key="1">
    <citation type="submission" date="2022-07" db="EMBL/GenBank/DDBJ databases">
        <authorList>
            <person name="Trinca V."/>
            <person name="Uliana J.V.C."/>
            <person name="Torres T.T."/>
            <person name="Ward R.J."/>
            <person name="Monesi N."/>
        </authorList>
    </citation>
    <scope>NUCLEOTIDE SEQUENCE</scope>
    <source>
        <strain evidence="4">HSMRA1968</strain>
        <tissue evidence="4">Whole embryos</tissue>
    </source>
</reference>
<feature type="domain" description="DEK-C" evidence="3">
    <location>
        <begin position="3"/>
        <end position="58"/>
    </location>
</feature>
<evidence type="ECO:0000259" key="3">
    <source>
        <dbReference type="PROSITE" id="PS51998"/>
    </source>
</evidence>
<dbReference type="AlphaFoldDB" id="A0A9Q0MWR5"/>
<feature type="compositionally biased region" description="Acidic residues" evidence="1">
    <location>
        <begin position="64"/>
        <end position="77"/>
    </location>
</feature>
<dbReference type="Pfam" id="PF08766">
    <property type="entry name" value="DEK_C"/>
    <property type="match status" value="1"/>
</dbReference>
<evidence type="ECO:0000259" key="2">
    <source>
        <dbReference type="PROSITE" id="PS51925"/>
    </source>
</evidence>
<comment type="caution">
    <text evidence="4">The sequence shown here is derived from an EMBL/GenBank/DDBJ whole genome shotgun (WGS) entry which is preliminary data.</text>
</comment>
<dbReference type="SUPFAM" id="SSF47592">
    <property type="entry name" value="SWIB/MDM2 domain"/>
    <property type="match status" value="1"/>
</dbReference>
<sequence length="231" mass="26162">MANITTEILRKEIHDILKDADLTDMSSKKVRNQIEQKLDCDLLSRKKEIDDLVMDYVNSKANSDDDESDENDEESVDEAPAKAAKRSAPTKNDSPAKKKKVESDEEESNADDDSDDDYKSSRRSSRGGKKKPSEKTTKKPRAKKDGEKRKGGGYTRPLKLSPALSALLGGTEAAPRHEVVAKVWAIIKERNLYDPKNRQYAICDAELRKVMGIKRFRTFGMLKYLKNHFLE</sequence>
<name>A0A9Q0MWR5_9DIPT</name>
<dbReference type="PANTHER" id="PTHR13844">
    <property type="entry name" value="SWI/SNF-RELATED MATRIX-ASSOCIATED ACTIN-DEPENDENT REGULATOR OF CHROMATIN SUBFAMILY D"/>
    <property type="match status" value="1"/>
</dbReference>
<accession>A0A9Q0MWR5</accession>
<dbReference type="EMBL" id="WJQU01000003">
    <property type="protein sequence ID" value="KAJ6638614.1"/>
    <property type="molecule type" value="Genomic_DNA"/>
</dbReference>
<organism evidence="4 5">
    <name type="scientific">Pseudolycoriella hygida</name>
    <dbReference type="NCBI Taxonomy" id="35572"/>
    <lineage>
        <taxon>Eukaryota</taxon>
        <taxon>Metazoa</taxon>
        <taxon>Ecdysozoa</taxon>
        <taxon>Arthropoda</taxon>
        <taxon>Hexapoda</taxon>
        <taxon>Insecta</taxon>
        <taxon>Pterygota</taxon>
        <taxon>Neoptera</taxon>
        <taxon>Endopterygota</taxon>
        <taxon>Diptera</taxon>
        <taxon>Nematocera</taxon>
        <taxon>Sciaroidea</taxon>
        <taxon>Sciaridae</taxon>
        <taxon>Pseudolycoriella</taxon>
    </lineage>
</organism>
<evidence type="ECO:0000313" key="4">
    <source>
        <dbReference type="EMBL" id="KAJ6638614.1"/>
    </source>
</evidence>
<keyword evidence="5" id="KW-1185">Reference proteome</keyword>
<dbReference type="Pfam" id="PF02201">
    <property type="entry name" value="SWIB"/>
    <property type="match status" value="1"/>
</dbReference>
<dbReference type="Gene3D" id="1.10.245.10">
    <property type="entry name" value="SWIB/MDM2 domain"/>
    <property type="match status" value="1"/>
</dbReference>
<dbReference type="Gene3D" id="1.10.10.60">
    <property type="entry name" value="Homeodomain-like"/>
    <property type="match status" value="1"/>
</dbReference>
<feature type="compositionally biased region" description="Basic residues" evidence="1">
    <location>
        <begin position="121"/>
        <end position="130"/>
    </location>
</feature>
<feature type="compositionally biased region" description="Acidic residues" evidence="1">
    <location>
        <begin position="103"/>
        <end position="116"/>
    </location>
</feature>
<gene>
    <name evidence="4" type="primary">spp27</name>
    <name evidence="4" type="ORF">Bhyg_11351</name>
</gene>
<dbReference type="InterPro" id="IPR019835">
    <property type="entry name" value="SWIB_domain"/>
</dbReference>
<dbReference type="InterPro" id="IPR014876">
    <property type="entry name" value="DEK_C"/>
</dbReference>
<dbReference type="SMART" id="SM00151">
    <property type="entry name" value="SWIB"/>
    <property type="match status" value="1"/>
</dbReference>
<dbReference type="Proteomes" id="UP001151699">
    <property type="component" value="Chromosome X"/>
</dbReference>
<dbReference type="OrthoDB" id="10251073at2759"/>